<evidence type="ECO:0000313" key="4">
    <source>
        <dbReference type="WBParaSite" id="SSLN_0002007001-mRNA-1"/>
    </source>
</evidence>
<sequence>MLLWPPLTGTQLSPVAPRSWVLPSGHDPSNRHDRRAKPASRGSQIAKYAVVKLKKTTITPFPFPRQTLQATRAQRAGTEDGASRSGNGAIQGGIAALSETRFSEEGQLEEVDAGYTFLWSGLPKSE</sequence>
<name>A0A183TS95_SCHSO</name>
<reference evidence="2 3" key="2">
    <citation type="submission" date="2018-11" db="EMBL/GenBank/DDBJ databases">
        <authorList>
            <consortium name="Pathogen Informatics"/>
        </authorList>
    </citation>
    <scope>NUCLEOTIDE SEQUENCE [LARGE SCALE GENOMIC DNA]</scope>
    <source>
        <strain evidence="2 3">NST_G2</strain>
    </source>
</reference>
<dbReference type="AlphaFoldDB" id="A0A183TS95"/>
<accession>A0A183TS95</accession>
<reference evidence="4" key="1">
    <citation type="submission" date="2016-06" db="UniProtKB">
        <authorList>
            <consortium name="WormBaseParasite"/>
        </authorList>
    </citation>
    <scope>IDENTIFICATION</scope>
</reference>
<gene>
    <name evidence="2" type="ORF">SSLN_LOCUS19343</name>
</gene>
<feature type="region of interest" description="Disordered" evidence="1">
    <location>
        <begin position="62"/>
        <end position="91"/>
    </location>
</feature>
<dbReference type="WBParaSite" id="SSLN_0002007001-mRNA-1">
    <property type="protein sequence ID" value="SSLN_0002007001-mRNA-1"/>
    <property type="gene ID" value="SSLN_0002007001"/>
</dbReference>
<keyword evidence="3" id="KW-1185">Reference proteome</keyword>
<evidence type="ECO:0000313" key="2">
    <source>
        <dbReference type="EMBL" id="VDM05729.1"/>
    </source>
</evidence>
<evidence type="ECO:0000256" key="1">
    <source>
        <dbReference type="SAM" id="MobiDB-lite"/>
    </source>
</evidence>
<protein>
    <submittedName>
        <fullName evidence="2 4">Uncharacterized protein</fullName>
    </submittedName>
</protein>
<feature type="region of interest" description="Disordered" evidence="1">
    <location>
        <begin position="1"/>
        <end position="43"/>
    </location>
</feature>
<proteinExistence type="predicted"/>
<evidence type="ECO:0000313" key="3">
    <source>
        <dbReference type="Proteomes" id="UP000275846"/>
    </source>
</evidence>
<dbReference type="Proteomes" id="UP000275846">
    <property type="component" value="Unassembled WGS sequence"/>
</dbReference>
<organism evidence="4">
    <name type="scientific">Schistocephalus solidus</name>
    <name type="common">Tapeworm</name>
    <dbReference type="NCBI Taxonomy" id="70667"/>
    <lineage>
        <taxon>Eukaryota</taxon>
        <taxon>Metazoa</taxon>
        <taxon>Spiralia</taxon>
        <taxon>Lophotrochozoa</taxon>
        <taxon>Platyhelminthes</taxon>
        <taxon>Cestoda</taxon>
        <taxon>Eucestoda</taxon>
        <taxon>Diphyllobothriidea</taxon>
        <taxon>Diphyllobothriidae</taxon>
        <taxon>Schistocephalus</taxon>
    </lineage>
</organism>
<dbReference type="EMBL" id="UYSU01047137">
    <property type="protein sequence ID" value="VDM05729.1"/>
    <property type="molecule type" value="Genomic_DNA"/>
</dbReference>